<reference evidence="2" key="1">
    <citation type="submission" date="2022-08" db="EMBL/GenBank/DDBJ databases">
        <title>Genome sequencing of akame (Lates japonicus).</title>
        <authorList>
            <person name="Hashiguchi Y."/>
            <person name="Takahashi H."/>
        </authorList>
    </citation>
    <scope>NUCLEOTIDE SEQUENCE</scope>
    <source>
        <strain evidence="2">Kochi</strain>
    </source>
</reference>
<accession>A0AAD3MNY9</accession>
<keyword evidence="3" id="KW-1185">Reference proteome</keyword>
<protein>
    <submittedName>
        <fullName evidence="2">Uncharacterized protein</fullName>
    </submittedName>
</protein>
<evidence type="ECO:0000313" key="2">
    <source>
        <dbReference type="EMBL" id="GLD56960.1"/>
    </source>
</evidence>
<gene>
    <name evidence="2" type="ORF">AKAME5_000924200</name>
</gene>
<dbReference type="AlphaFoldDB" id="A0AAD3MNY9"/>
<dbReference type="Proteomes" id="UP001279410">
    <property type="component" value="Unassembled WGS sequence"/>
</dbReference>
<name>A0AAD3MNY9_LATJO</name>
<proteinExistence type="predicted"/>
<evidence type="ECO:0000313" key="3">
    <source>
        <dbReference type="Proteomes" id="UP001279410"/>
    </source>
</evidence>
<comment type="caution">
    <text evidence="2">The sequence shown here is derived from an EMBL/GenBank/DDBJ whole genome shotgun (WGS) entry which is preliminary data.</text>
</comment>
<dbReference type="EMBL" id="BRZM01000028">
    <property type="protein sequence ID" value="GLD56960.1"/>
    <property type="molecule type" value="Genomic_DNA"/>
</dbReference>
<sequence length="98" mass="10115">MCQGGPGGGVLNKLVTAVDRCPQKATNRMTPALQGPRALTVPQFPLGGGCGFTSRQMHILEIIRSVSAAAQGPEGSTVSMPFDLRHPATKPAAPMSST</sequence>
<evidence type="ECO:0000256" key="1">
    <source>
        <dbReference type="SAM" id="MobiDB-lite"/>
    </source>
</evidence>
<feature type="region of interest" description="Disordered" evidence="1">
    <location>
        <begin position="70"/>
        <end position="98"/>
    </location>
</feature>
<organism evidence="2 3">
    <name type="scientific">Lates japonicus</name>
    <name type="common">Japanese lates</name>
    <dbReference type="NCBI Taxonomy" id="270547"/>
    <lineage>
        <taxon>Eukaryota</taxon>
        <taxon>Metazoa</taxon>
        <taxon>Chordata</taxon>
        <taxon>Craniata</taxon>
        <taxon>Vertebrata</taxon>
        <taxon>Euteleostomi</taxon>
        <taxon>Actinopterygii</taxon>
        <taxon>Neopterygii</taxon>
        <taxon>Teleostei</taxon>
        <taxon>Neoteleostei</taxon>
        <taxon>Acanthomorphata</taxon>
        <taxon>Carangaria</taxon>
        <taxon>Carangaria incertae sedis</taxon>
        <taxon>Centropomidae</taxon>
        <taxon>Lates</taxon>
    </lineage>
</organism>